<dbReference type="PANTHER" id="PTHR45458">
    <property type="entry name" value="SHORT-CHAIN DEHYDROGENASE/REDUCTASE SDR"/>
    <property type="match status" value="1"/>
</dbReference>
<protein>
    <submittedName>
        <fullName evidence="2">Uncharacterized protein</fullName>
    </submittedName>
</protein>
<reference evidence="2" key="1">
    <citation type="journal article" date="2021" name="Nat. Commun.">
        <title>Genetic determinants of endophytism in the Arabidopsis root mycobiome.</title>
        <authorList>
            <person name="Mesny F."/>
            <person name="Miyauchi S."/>
            <person name="Thiergart T."/>
            <person name="Pickel B."/>
            <person name="Atanasova L."/>
            <person name="Karlsson M."/>
            <person name="Huettel B."/>
            <person name="Barry K.W."/>
            <person name="Haridas S."/>
            <person name="Chen C."/>
            <person name="Bauer D."/>
            <person name="Andreopoulos W."/>
            <person name="Pangilinan J."/>
            <person name="LaButti K."/>
            <person name="Riley R."/>
            <person name="Lipzen A."/>
            <person name="Clum A."/>
            <person name="Drula E."/>
            <person name="Henrissat B."/>
            <person name="Kohler A."/>
            <person name="Grigoriev I.V."/>
            <person name="Martin F.M."/>
            <person name="Hacquard S."/>
        </authorList>
    </citation>
    <scope>NUCLEOTIDE SEQUENCE</scope>
    <source>
        <strain evidence="2">MPI-CAGE-CH-0235</strain>
    </source>
</reference>
<dbReference type="PROSITE" id="PS00061">
    <property type="entry name" value="ADH_SHORT"/>
    <property type="match status" value="1"/>
</dbReference>
<dbReference type="Proteomes" id="UP000813444">
    <property type="component" value="Unassembled WGS sequence"/>
</dbReference>
<comment type="caution">
    <text evidence="2">The sequence shown here is derived from an EMBL/GenBank/DDBJ whole genome shotgun (WGS) entry which is preliminary data.</text>
</comment>
<keyword evidence="1" id="KW-0521">NADP</keyword>
<dbReference type="PRINTS" id="PR00081">
    <property type="entry name" value="GDHRDH"/>
</dbReference>
<dbReference type="PANTHER" id="PTHR45458:SF1">
    <property type="entry name" value="SHORT CHAIN DEHYDROGENASE"/>
    <property type="match status" value="1"/>
</dbReference>
<dbReference type="EMBL" id="JAGPNK010000014">
    <property type="protein sequence ID" value="KAH7309185.1"/>
    <property type="molecule type" value="Genomic_DNA"/>
</dbReference>
<dbReference type="Gene3D" id="3.40.50.720">
    <property type="entry name" value="NAD(P)-binding Rossmann-like Domain"/>
    <property type="match status" value="1"/>
</dbReference>
<dbReference type="GO" id="GO:0016616">
    <property type="term" value="F:oxidoreductase activity, acting on the CH-OH group of donors, NAD or NADP as acceptor"/>
    <property type="evidence" value="ECO:0007669"/>
    <property type="project" value="TreeGrafter"/>
</dbReference>
<evidence type="ECO:0000313" key="2">
    <source>
        <dbReference type="EMBL" id="KAH7309185.1"/>
    </source>
</evidence>
<dbReference type="SUPFAM" id="SSF51735">
    <property type="entry name" value="NAD(P)-binding Rossmann-fold domains"/>
    <property type="match status" value="1"/>
</dbReference>
<accession>A0A8K0SJE8</accession>
<dbReference type="InterPro" id="IPR036291">
    <property type="entry name" value="NAD(P)-bd_dom_sf"/>
</dbReference>
<proteinExistence type="predicted"/>
<dbReference type="InterPro" id="IPR052184">
    <property type="entry name" value="SDR_enzymes"/>
</dbReference>
<sequence length="252" mass="26786">MAEKQVYLITGANRGLGHALVSHLVLGQNCIVIASTRHASIPESLANLPTHPSSSIVHLSARDANRDDIPADTDKILALLTGHPQIDHIDVVIANAGTTGVRQSILETSADNLLECLQVNALAPLKLLQTTWPLLQRAKSPKFMFIGSIAGSVSGVDETGAWSNAAYGVSKAAGNYLVRKAGKELEGRLAVGVIHPGWVQSETGNERAVKQGLEKAPVTLDISARGILEEIAHMAPGKDAGFRTFDHCDISW</sequence>
<organism evidence="2 3">
    <name type="scientific">Stachybotrys elegans</name>
    <dbReference type="NCBI Taxonomy" id="80388"/>
    <lineage>
        <taxon>Eukaryota</taxon>
        <taxon>Fungi</taxon>
        <taxon>Dikarya</taxon>
        <taxon>Ascomycota</taxon>
        <taxon>Pezizomycotina</taxon>
        <taxon>Sordariomycetes</taxon>
        <taxon>Hypocreomycetidae</taxon>
        <taxon>Hypocreales</taxon>
        <taxon>Stachybotryaceae</taxon>
        <taxon>Stachybotrys</taxon>
    </lineage>
</organism>
<keyword evidence="3" id="KW-1185">Reference proteome</keyword>
<dbReference type="AlphaFoldDB" id="A0A8K0SJE8"/>
<dbReference type="OrthoDB" id="7289984at2759"/>
<gene>
    <name evidence="2" type="ORF">B0I35DRAFT_441683</name>
</gene>
<evidence type="ECO:0000313" key="3">
    <source>
        <dbReference type="Proteomes" id="UP000813444"/>
    </source>
</evidence>
<dbReference type="Pfam" id="PF00106">
    <property type="entry name" value="adh_short"/>
    <property type="match status" value="1"/>
</dbReference>
<dbReference type="InterPro" id="IPR002347">
    <property type="entry name" value="SDR_fam"/>
</dbReference>
<name>A0A8K0SJE8_9HYPO</name>
<dbReference type="InterPro" id="IPR020904">
    <property type="entry name" value="Sc_DH/Rdtase_CS"/>
</dbReference>
<evidence type="ECO:0000256" key="1">
    <source>
        <dbReference type="ARBA" id="ARBA00022857"/>
    </source>
</evidence>